<feature type="transmembrane region" description="Helical" evidence="6">
    <location>
        <begin position="43"/>
        <end position="66"/>
    </location>
</feature>
<keyword evidence="9" id="KW-1185">Reference proteome</keyword>
<evidence type="ECO:0000313" key="8">
    <source>
        <dbReference type="EMBL" id="MDP4539996.1"/>
    </source>
</evidence>
<dbReference type="SUPFAM" id="SSF103481">
    <property type="entry name" value="Multidrug resistance efflux transporter EmrE"/>
    <property type="match status" value="2"/>
</dbReference>
<sequence length="303" mass="31407">MLEQENVARGIGLRIASAGFFSATAALLKLASEQGVVAPEMMFYRALFGLPVVLLWVFATGGVGALSTQRPLAHLGRTALGILSILCSLQALVMLPLAEAATISFTMPIFATLLSWLLLREHVGWRRGLALVCGLLGVVVIMRPGGAGGSALPIAGVVVGLFAALGTAGVTIALRQMRETEHVAAIVFWFFAGSAIVGLVLLPLFGRVHDAETIALLAAAGVAGGLMQITMTASLQSAPVSVLAPFDYLQIVGAVVLGWALLATVPTVNTLAGALIISGSGLFTAWRERVLHRERIAAAPTGP</sequence>
<keyword evidence="4 6" id="KW-1133">Transmembrane helix</keyword>
<evidence type="ECO:0000259" key="7">
    <source>
        <dbReference type="Pfam" id="PF00892"/>
    </source>
</evidence>
<dbReference type="PANTHER" id="PTHR22911">
    <property type="entry name" value="ACYL-MALONYL CONDENSING ENZYME-RELATED"/>
    <property type="match status" value="1"/>
</dbReference>
<feature type="transmembrane region" description="Helical" evidence="6">
    <location>
        <begin position="78"/>
        <end position="95"/>
    </location>
</feature>
<gene>
    <name evidence="8" type="ORF">Q9K01_10195</name>
</gene>
<dbReference type="EMBL" id="JAVAIL010000003">
    <property type="protein sequence ID" value="MDP4539996.1"/>
    <property type="molecule type" value="Genomic_DNA"/>
</dbReference>
<evidence type="ECO:0000256" key="3">
    <source>
        <dbReference type="ARBA" id="ARBA00022692"/>
    </source>
</evidence>
<dbReference type="PANTHER" id="PTHR22911:SF6">
    <property type="entry name" value="SOLUTE CARRIER FAMILY 35 MEMBER G1"/>
    <property type="match status" value="1"/>
</dbReference>
<dbReference type="InterPro" id="IPR000620">
    <property type="entry name" value="EamA_dom"/>
</dbReference>
<comment type="caution">
    <text evidence="8">The sequence shown here is derived from an EMBL/GenBank/DDBJ whole genome shotgun (WGS) entry which is preliminary data.</text>
</comment>
<feature type="transmembrane region" description="Helical" evidence="6">
    <location>
        <begin position="214"/>
        <end position="235"/>
    </location>
</feature>
<name>A0ABT9H9P7_9SPHN</name>
<evidence type="ECO:0000256" key="6">
    <source>
        <dbReference type="SAM" id="Phobius"/>
    </source>
</evidence>
<feature type="transmembrane region" description="Helical" evidence="6">
    <location>
        <begin position="12"/>
        <end position="31"/>
    </location>
</feature>
<feature type="transmembrane region" description="Helical" evidence="6">
    <location>
        <begin position="128"/>
        <end position="145"/>
    </location>
</feature>
<keyword evidence="3 6" id="KW-0812">Transmembrane</keyword>
<feature type="transmembrane region" description="Helical" evidence="6">
    <location>
        <begin position="101"/>
        <end position="119"/>
    </location>
</feature>
<comment type="similarity">
    <text evidence="2">Belongs to the drug/metabolite transporter (DMT) superfamily. 10 TMS drug/metabolite exporter (DME) (TC 2.A.7.3) family.</text>
</comment>
<evidence type="ECO:0000313" key="9">
    <source>
        <dbReference type="Proteomes" id="UP001235664"/>
    </source>
</evidence>
<dbReference type="RefSeq" id="WP_305930142.1">
    <property type="nucleotide sequence ID" value="NZ_JAVAIL010000003.1"/>
</dbReference>
<dbReference type="InterPro" id="IPR037185">
    <property type="entry name" value="EmrE-like"/>
</dbReference>
<dbReference type="Pfam" id="PF00892">
    <property type="entry name" value="EamA"/>
    <property type="match status" value="2"/>
</dbReference>
<evidence type="ECO:0000256" key="4">
    <source>
        <dbReference type="ARBA" id="ARBA00022989"/>
    </source>
</evidence>
<keyword evidence="5 6" id="KW-0472">Membrane</keyword>
<evidence type="ECO:0000256" key="1">
    <source>
        <dbReference type="ARBA" id="ARBA00004141"/>
    </source>
</evidence>
<protein>
    <submittedName>
        <fullName evidence="8">DMT family transporter</fullName>
    </submittedName>
</protein>
<reference evidence="8 9" key="1">
    <citation type="submission" date="2023-08" db="EMBL/GenBank/DDBJ databases">
        <title>genomic of DY56.</title>
        <authorList>
            <person name="Wang Y."/>
        </authorList>
    </citation>
    <scope>NUCLEOTIDE SEQUENCE [LARGE SCALE GENOMIC DNA]</scope>
    <source>
        <strain evidence="8 9">DY56-A-20</strain>
    </source>
</reference>
<feature type="domain" description="EamA" evidence="7">
    <location>
        <begin position="155"/>
        <end position="279"/>
    </location>
</feature>
<accession>A0ABT9H9P7</accession>
<organism evidence="8 9">
    <name type="scientific">Qipengyuania benthica</name>
    <dbReference type="NCBI Taxonomy" id="3067651"/>
    <lineage>
        <taxon>Bacteria</taxon>
        <taxon>Pseudomonadati</taxon>
        <taxon>Pseudomonadota</taxon>
        <taxon>Alphaproteobacteria</taxon>
        <taxon>Sphingomonadales</taxon>
        <taxon>Erythrobacteraceae</taxon>
        <taxon>Qipengyuania</taxon>
    </lineage>
</organism>
<feature type="transmembrane region" description="Helical" evidence="6">
    <location>
        <begin position="151"/>
        <end position="174"/>
    </location>
</feature>
<dbReference type="Proteomes" id="UP001235664">
    <property type="component" value="Unassembled WGS sequence"/>
</dbReference>
<feature type="transmembrane region" description="Helical" evidence="6">
    <location>
        <begin position="186"/>
        <end position="208"/>
    </location>
</feature>
<evidence type="ECO:0000256" key="5">
    <source>
        <dbReference type="ARBA" id="ARBA00023136"/>
    </source>
</evidence>
<feature type="domain" description="EamA" evidence="7">
    <location>
        <begin position="10"/>
        <end position="142"/>
    </location>
</feature>
<comment type="subcellular location">
    <subcellularLocation>
        <location evidence="1">Membrane</location>
        <topology evidence="1">Multi-pass membrane protein</topology>
    </subcellularLocation>
</comment>
<proteinExistence type="inferred from homology"/>
<evidence type="ECO:0000256" key="2">
    <source>
        <dbReference type="ARBA" id="ARBA00009853"/>
    </source>
</evidence>